<feature type="coiled-coil region" evidence="5">
    <location>
        <begin position="4"/>
        <end position="36"/>
    </location>
</feature>
<dbReference type="InterPro" id="IPR035658">
    <property type="entry name" value="TrbF"/>
</dbReference>
<accession>A0A377GNV4</accession>
<evidence type="ECO:0000256" key="5">
    <source>
        <dbReference type="SAM" id="Coils"/>
    </source>
</evidence>
<keyword evidence="9" id="KW-1185">Reference proteome</keyword>
<dbReference type="InterPro" id="IPR007430">
    <property type="entry name" value="VirB8"/>
</dbReference>
<keyword evidence="3 6" id="KW-1133">Transmembrane helix</keyword>
<keyword evidence="2 6" id="KW-0812">Transmembrane</keyword>
<comment type="subcellular location">
    <subcellularLocation>
        <location evidence="1">Membrane</location>
        <topology evidence="1">Single-pass membrane protein</topology>
    </subcellularLocation>
</comment>
<dbReference type="Pfam" id="PF04335">
    <property type="entry name" value="VirB8"/>
    <property type="match status" value="1"/>
</dbReference>
<organism evidence="8 9">
    <name type="scientific">Fusobacterium necrogenes</name>
    <dbReference type="NCBI Taxonomy" id="858"/>
    <lineage>
        <taxon>Bacteria</taxon>
        <taxon>Fusobacteriati</taxon>
        <taxon>Fusobacteriota</taxon>
        <taxon>Fusobacteriia</taxon>
        <taxon>Fusobacteriales</taxon>
        <taxon>Fusobacteriaceae</taxon>
        <taxon>Fusobacterium</taxon>
    </lineage>
</organism>
<dbReference type="RefSeq" id="WP_115268185.1">
    <property type="nucleotide sequence ID" value="NZ_UGGU01000001.1"/>
</dbReference>
<evidence type="ECO:0000256" key="6">
    <source>
        <dbReference type="SAM" id="Phobius"/>
    </source>
</evidence>
<reference evidence="8 9" key="1">
    <citation type="submission" date="2018-06" db="EMBL/GenBank/DDBJ databases">
        <authorList>
            <consortium name="Pathogen Informatics"/>
            <person name="Doyle S."/>
        </authorList>
    </citation>
    <scope>NUCLEOTIDE SEQUENCE [LARGE SCALE GENOMIC DNA]</scope>
    <source>
        <strain evidence="8 9">NCTC10723</strain>
    </source>
</reference>
<feature type="transmembrane region" description="Helical" evidence="6">
    <location>
        <begin position="53"/>
        <end position="73"/>
    </location>
</feature>
<proteinExistence type="predicted"/>
<evidence type="ECO:0000313" key="9">
    <source>
        <dbReference type="Proteomes" id="UP000255328"/>
    </source>
</evidence>
<keyword evidence="5" id="KW-0175">Coiled coil</keyword>
<evidence type="ECO:0000256" key="3">
    <source>
        <dbReference type="ARBA" id="ARBA00022989"/>
    </source>
</evidence>
<feature type="domain" description="Bacterial virulence protein VirB8" evidence="7">
    <location>
        <begin position="41"/>
        <end position="239"/>
    </location>
</feature>
<evidence type="ECO:0000256" key="2">
    <source>
        <dbReference type="ARBA" id="ARBA00022692"/>
    </source>
</evidence>
<gene>
    <name evidence="8" type="ORF">NCTC10723_00034</name>
</gene>
<dbReference type="SUPFAM" id="SSF54427">
    <property type="entry name" value="NTF2-like"/>
    <property type="match status" value="1"/>
</dbReference>
<dbReference type="InterPro" id="IPR032710">
    <property type="entry name" value="NTF2-like_dom_sf"/>
</dbReference>
<sequence length="241" mass="28173">MDKLDIFKKKNKELNSEKKENNKSKKEVDYDKATEDLFEFYAQQSKRVNTYKIIALLMITLTIISTLGCIYLSTRSTLIPYVVEVDKVGEAKAIRKADQIYIPKEIENRYFIRDIVSKMRAIPRDSVLYSRNFRQLSYFLTEAMLQKHQDILINEDTNNLAKQLISRDINITSFNKVPRTKNTYQVKWNEKMYSAEGLEISNSNFVGLFTITNEQPKEIDEININPLGIIVEDFSISKEEE</sequence>
<protein>
    <submittedName>
        <fullName evidence="8">Conjugal transfer protein TrbF</fullName>
    </submittedName>
</protein>
<name>A0A377GNV4_9FUSO</name>
<evidence type="ECO:0000256" key="1">
    <source>
        <dbReference type="ARBA" id="ARBA00004167"/>
    </source>
</evidence>
<evidence type="ECO:0000313" key="8">
    <source>
        <dbReference type="EMBL" id="STO26893.1"/>
    </source>
</evidence>
<keyword evidence="4 6" id="KW-0472">Membrane</keyword>
<evidence type="ECO:0000259" key="7">
    <source>
        <dbReference type="Pfam" id="PF04335"/>
    </source>
</evidence>
<dbReference type="CDD" id="cd16425">
    <property type="entry name" value="TrbF"/>
    <property type="match status" value="1"/>
</dbReference>
<dbReference type="AlphaFoldDB" id="A0A377GNV4"/>
<dbReference type="Gene3D" id="3.10.450.230">
    <property type="entry name" value="VirB8 protein"/>
    <property type="match status" value="1"/>
</dbReference>
<dbReference type="OrthoDB" id="89920at2"/>
<dbReference type="GO" id="GO:0016020">
    <property type="term" value="C:membrane"/>
    <property type="evidence" value="ECO:0007669"/>
    <property type="project" value="UniProtKB-SubCell"/>
</dbReference>
<dbReference type="EMBL" id="UGGU01000001">
    <property type="protein sequence ID" value="STO26893.1"/>
    <property type="molecule type" value="Genomic_DNA"/>
</dbReference>
<evidence type="ECO:0000256" key="4">
    <source>
        <dbReference type="ARBA" id="ARBA00023136"/>
    </source>
</evidence>
<dbReference type="Proteomes" id="UP000255328">
    <property type="component" value="Unassembled WGS sequence"/>
</dbReference>